<evidence type="ECO:0000313" key="1">
    <source>
        <dbReference type="EMBL" id="VEL42367.1"/>
    </source>
</evidence>
<dbReference type="AlphaFoldDB" id="A0A3S5B7H3"/>
<sequence>MTAGRRRGGGYAVQVGAARSALYPLTPVPFPESIAIPSEAKLHHAFKCPPPTTRVWHLVDQTAAHPGHT</sequence>
<dbReference type="Proteomes" id="UP000784294">
    <property type="component" value="Unassembled WGS sequence"/>
</dbReference>
<dbReference type="EMBL" id="CAAALY010274063">
    <property type="protein sequence ID" value="VEL42367.1"/>
    <property type="molecule type" value="Genomic_DNA"/>
</dbReference>
<accession>A0A3S5B7H3</accession>
<name>A0A3S5B7H3_9PLAT</name>
<proteinExistence type="predicted"/>
<organism evidence="1 2">
    <name type="scientific">Protopolystoma xenopodis</name>
    <dbReference type="NCBI Taxonomy" id="117903"/>
    <lineage>
        <taxon>Eukaryota</taxon>
        <taxon>Metazoa</taxon>
        <taxon>Spiralia</taxon>
        <taxon>Lophotrochozoa</taxon>
        <taxon>Platyhelminthes</taxon>
        <taxon>Monogenea</taxon>
        <taxon>Polyopisthocotylea</taxon>
        <taxon>Polystomatidea</taxon>
        <taxon>Polystomatidae</taxon>
        <taxon>Protopolystoma</taxon>
    </lineage>
</organism>
<protein>
    <submittedName>
        <fullName evidence="1">Uncharacterized protein</fullName>
    </submittedName>
</protein>
<evidence type="ECO:0000313" key="2">
    <source>
        <dbReference type="Proteomes" id="UP000784294"/>
    </source>
</evidence>
<gene>
    <name evidence="1" type="ORF">PXEA_LOCUS35807</name>
</gene>
<comment type="caution">
    <text evidence="1">The sequence shown here is derived from an EMBL/GenBank/DDBJ whole genome shotgun (WGS) entry which is preliminary data.</text>
</comment>
<reference evidence="1" key="1">
    <citation type="submission" date="2018-11" db="EMBL/GenBank/DDBJ databases">
        <authorList>
            <consortium name="Pathogen Informatics"/>
        </authorList>
    </citation>
    <scope>NUCLEOTIDE SEQUENCE</scope>
</reference>
<keyword evidence="2" id="KW-1185">Reference proteome</keyword>